<evidence type="ECO:0000256" key="6">
    <source>
        <dbReference type="ARBA" id="ARBA00022975"/>
    </source>
</evidence>
<comment type="caution">
    <text evidence="7">Lacks conserved residue(s) required for the propagation of feature annotation.</text>
</comment>
<evidence type="ECO:0000313" key="9">
    <source>
        <dbReference type="EMBL" id="CDO61392.1"/>
    </source>
</evidence>
<dbReference type="UniPathway" id="UPA00070">
    <property type="reaction ID" value="UER00119"/>
</dbReference>
<dbReference type="SUPFAM" id="SSF53271">
    <property type="entry name" value="PRTase-like"/>
    <property type="match status" value="1"/>
</dbReference>
<dbReference type="CDD" id="cd06223">
    <property type="entry name" value="PRTases_typeI"/>
    <property type="match status" value="1"/>
</dbReference>
<dbReference type="InterPro" id="IPR006273">
    <property type="entry name" value="Orotate_PRibTrfase_bac"/>
</dbReference>
<dbReference type="GO" id="GO:0004588">
    <property type="term" value="F:orotate phosphoribosyltransferase activity"/>
    <property type="evidence" value="ECO:0007669"/>
    <property type="project" value="UniProtKB-UniRule"/>
</dbReference>
<dbReference type="HOGENOM" id="CLU_074878_3_0_5"/>
<feature type="domain" description="Phosphoribosyltransferase" evidence="8">
    <location>
        <begin position="61"/>
        <end position="172"/>
    </location>
</feature>
<dbReference type="InterPro" id="IPR029057">
    <property type="entry name" value="PRTase-like"/>
</dbReference>
<dbReference type="Proteomes" id="UP000032160">
    <property type="component" value="Chromosome I"/>
</dbReference>
<gene>
    <name evidence="7" type="primary">pyrE</name>
    <name evidence="9" type="ORF">BN1012_Phect3180</name>
</gene>
<feature type="binding site" description="in other chain" evidence="7">
    <location>
        <begin position="136"/>
        <end position="144"/>
    </location>
    <ligand>
        <name>5-phospho-alpha-D-ribose 1-diphosphate</name>
        <dbReference type="ChEBI" id="CHEBI:58017"/>
        <note>ligand shared between dimeric partners</note>
    </ligand>
</feature>
<dbReference type="Gene3D" id="3.40.50.2020">
    <property type="match status" value="1"/>
</dbReference>
<evidence type="ECO:0000256" key="3">
    <source>
        <dbReference type="ARBA" id="ARBA00022676"/>
    </source>
</evidence>
<protein>
    <recommendedName>
        <fullName evidence="2 7">Orotate phosphoribosyltransferase</fullName>
        <shortName evidence="7">OPRT</shortName>
        <shortName evidence="7">OPRTase</shortName>
        <ecNumber evidence="2 7">2.4.2.10</ecNumber>
    </recommendedName>
</protein>
<feature type="binding site" evidence="7">
    <location>
        <position position="113"/>
    </location>
    <ligand>
        <name>5-phospho-alpha-D-ribose 1-diphosphate</name>
        <dbReference type="ChEBI" id="CHEBI:58017"/>
        <note>ligand shared between dimeric partners</note>
    </ligand>
</feature>
<feature type="binding site" evidence="7">
    <location>
        <position position="168"/>
    </location>
    <ligand>
        <name>orotate</name>
        <dbReference type="ChEBI" id="CHEBI:30839"/>
    </ligand>
</feature>
<evidence type="ECO:0000313" key="10">
    <source>
        <dbReference type="Proteomes" id="UP000032160"/>
    </source>
</evidence>
<dbReference type="GO" id="GO:0019856">
    <property type="term" value="P:pyrimidine nucleobase biosynthetic process"/>
    <property type="evidence" value="ECO:0007669"/>
    <property type="project" value="InterPro"/>
</dbReference>
<comment type="subunit">
    <text evidence="7">Homodimer.</text>
</comment>
<comment type="pathway">
    <text evidence="1 7">Pyrimidine metabolism; UMP biosynthesis via de novo pathway; UMP from orotate: step 1/2.</text>
</comment>
<feature type="binding site" evidence="7">
    <location>
        <position position="140"/>
    </location>
    <ligand>
        <name>orotate</name>
        <dbReference type="ChEBI" id="CHEBI:30839"/>
    </ligand>
</feature>
<dbReference type="Pfam" id="PF00156">
    <property type="entry name" value="Pribosyltran"/>
    <property type="match status" value="1"/>
</dbReference>
<evidence type="ECO:0000256" key="5">
    <source>
        <dbReference type="ARBA" id="ARBA00022842"/>
    </source>
</evidence>
<accession>X5MF68</accession>
<dbReference type="InterPro" id="IPR023031">
    <property type="entry name" value="OPRT"/>
</dbReference>
<reference evidence="9 10" key="1">
    <citation type="journal article" date="2014" name="Front. Genet.">
        <title>Genome and metabolic network of "Candidatus Phaeomarinobacter ectocarpi" Ec32, a new candidate genus of Alphaproteobacteria frequently associated with brown algae.</title>
        <authorList>
            <person name="Dittami S.M."/>
            <person name="Barbeyron T."/>
            <person name="Boyen C."/>
            <person name="Cambefort J."/>
            <person name="Collet G."/>
            <person name="Delage L."/>
            <person name="Gobet A."/>
            <person name="Groisillier A."/>
            <person name="Leblanc C."/>
            <person name="Michel G."/>
            <person name="Scornet D."/>
            <person name="Siegel A."/>
            <person name="Tapia J.E."/>
            <person name="Tonon T."/>
        </authorList>
    </citation>
    <scope>NUCLEOTIDE SEQUENCE [LARGE SCALE GENOMIC DNA]</scope>
    <source>
        <strain evidence="9 10">Ec32</strain>
    </source>
</reference>
<evidence type="ECO:0000259" key="8">
    <source>
        <dbReference type="Pfam" id="PF00156"/>
    </source>
</evidence>
<sequence>MTSNSDMQNSIDTPANPGPLGLEEVLHEFRAAGALLEGHFILSSGRHSGTYLEKNKVFMDPARTARLAHALAQKVQATVKGDIDIVVAPAVGGIIPGYEMARQLGLKSMFTEREEGKFVLRRNFVLEPNARVLMVEDIVTTGLSSRECLAAIREAGGNPVAAACFVDRSGGKADLGVPLVPLAQLDVSSYAPDELPEALAAIPAVKPGSRNLKA</sequence>
<keyword evidence="3 7" id="KW-0328">Glycosyltransferase</keyword>
<dbReference type="KEGG" id="pect:BN1012_Phect3180"/>
<evidence type="ECO:0000256" key="1">
    <source>
        <dbReference type="ARBA" id="ARBA00004889"/>
    </source>
</evidence>
<comment type="cofactor">
    <cofactor evidence="7">
        <name>Mg(2+)</name>
        <dbReference type="ChEBI" id="CHEBI:18420"/>
    </cofactor>
</comment>
<keyword evidence="5 7" id="KW-0460">Magnesium</keyword>
<dbReference type="PANTHER" id="PTHR19278">
    <property type="entry name" value="OROTATE PHOSPHORIBOSYLTRANSFERASE"/>
    <property type="match status" value="1"/>
</dbReference>
<dbReference type="AlphaFoldDB" id="X5MF68"/>
<organism evidence="9 10">
    <name type="scientific">Candidatus Phaeomarinibacter ectocarpi</name>
    <dbReference type="NCBI Taxonomy" id="1458461"/>
    <lineage>
        <taxon>Bacteria</taxon>
        <taxon>Pseudomonadati</taxon>
        <taxon>Pseudomonadota</taxon>
        <taxon>Alphaproteobacteria</taxon>
        <taxon>Hyphomicrobiales</taxon>
        <taxon>Parvibaculaceae</taxon>
        <taxon>Candidatus Phaeomarinibacter</taxon>
    </lineage>
</organism>
<dbReference type="PANTHER" id="PTHR19278:SF9">
    <property type="entry name" value="URIDINE 5'-MONOPHOSPHATE SYNTHASE"/>
    <property type="match status" value="1"/>
</dbReference>
<evidence type="ECO:0000256" key="2">
    <source>
        <dbReference type="ARBA" id="ARBA00011971"/>
    </source>
</evidence>
<dbReference type="EC" id="2.4.2.10" evidence="2 7"/>
<dbReference type="PATRIC" id="fig|1458461.3.peg.3186"/>
<comment type="similarity">
    <text evidence="7">Belongs to the purine/pyrimidine phosphoribosyltransferase family. PyrE subfamily.</text>
</comment>
<dbReference type="NCBIfam" id="TIGR01367">
    <property type="entry name" value="pyrE_Therm"/>
    <property type="match status" value="1"/>
</dbReference>
<comment type="catalytic activity">
    <reaction evidence="7">
        <text>orotidine 5'-phosphate + diphosphate = orotate + 5-phospho-alpha-D-ribose 1-diphosphate</text>
        <dbReference type="Rhea" id="RHEA:10380"/>
        <dbReference type="ChEBI" id="CHEBI:30839"/>
        <dbReference type="ChEBI" id="CHEBI:33019"/>
        <dbReference type="ChEBI" id="CHEBI:57538"/>
        <dbReference type="ChEBI" id="CHEBI:58017"/>
        <dbReference type="EC" id="2.4.2.10"/>
    </reaction>
</comment>
<dbReference type="GO" id="GO:0044205">
    <property type="term" value="P:'de novo' UMP biosynthetic process"/>
    <property type="evidence" value="ECO:0007669"/>
    <property type="project" value="UniProtKB-UniRule"/>
</dbReference>
<keyword evidence="10" id="KW-1185">Reference proteome</keyword>
<keyword evidence="6 7" id="KW-0665">Pyrimidine biosynthesis</keyword>
<name>X5MF68_9HYPH</name>
<comment type="function">
    <text evidence="7">Catalyzes the transfer of a ribosyl phosphate group from 5-phosphoribose 1-diphosphate to orotate, leading to the formation of orotidine monophosphate (OMP).</text>
</comment>
<proteinExistence type="inferred from homology"/>
<dbReference type="GO" id="GO:0000287">
    <property type="term" value="F:magnesium ion binding"/>
    <property type="evidence" value="ECO:0007669"/>
    <property type="project" value="UniProtKB-UniRule"/>
</dbReference>
<evidence type="ECO:0000256" key="7">
    <source>
        <dbReference type="HAMAP-Rule" id="MF_01208"/>
    </source>
</evidence>
<dbReference type="InterPro" id="IPR000836">
    <property type="entry name" value="PRTase_dom"/>
</dbReference>
<evidence type="ECO:0000256" key="4">
    <source>
        <dbReference type="ARBA" id="ARBA00022679"/>
    </source>
</evidence>
<keyword evidence="4 7" id="KW-0808">Transferase</keyword>
<dbReference type="HAMAP" id="MF_01208">
    <property type="entry name" value="PyrE"/>
    <property type="match status" value="1"/>
</dbReference>
<dbReference type="EMBL" id="HG966617">
    <property type="protein sequence ID" value="CDO61392.1"/>
    <property type="molecule type" value="Genomic_DNA"/>
</dbReference>
<dbReference type="STRING" id="1458461.BN1012_Phect3180"/>